<accession>H3SEZ3</accession>
<dbReference type="EMBL" id="AHKH01000022">
    <property type="protein sequence ID" value="EHQ62312.1"/>
    <property type="molecule type" value="Genomic_DNA"/>
</dbReference>
<protein>
    <recommendedName>
        <fullName evidence="3">AP2 domain-containing protein</fullName>
    </recommendedName>
</protein>
<sequence length="228" mass="25298">MSNKVEIGMTFGELTVLRQHAEKLHKERAWVCLCSCGNETLATNGQLVRGVKKSCGCLRKKTPANALDLTGQRFGRLNVIERAGTTAKGNALWRCACDCGNEKIANATLLRRGDIVSCGCASSEQIDSARTNLLTSKSIDGVQVPRLTQKVRSDSGTGHKGITRRYRNGKEIYEAYISVKKIRKHVGTFSDLDKAIRARDKAEKEYHAPYIKALEEKENEQRGNKEVD</sequence>
<dbReference type="SUPFAM" id="SSF54171">
    <property type="entry name" value="DNA-binding domain"/>
    <property type="match status" value="1"/>
</dbReference>
<keyword evidence="2" id="KW-1185">Reference proteome</keyword>
<evidence type="ECO:0000313" key="2">
    <source>
        <dbReference type="Proteomes" id="UP000003900"/>
    </source>
</evidence>
<dbReference type="GO" id="GO:0003677">
    <property type="term" value="F:DNA binding"/>
    <property type="evidence" value="ECO:0007669"/>
    <property type="project" value="InterPro"/>
</dbReference>
<reference evidence="1 2" key="1">
    <citation type="journal article" date="2012" name="J. Bacteriol.">
        <title>Genome Sequence of the Pattern-Forming Social Bacterium Paenibacillus dendritiformis C454 Chiral Morphotype.</title>
        <authorList>
            <person name="Sirota-Madi A."/>
            <person name="Olender T."/>
            <person name="Helman Y."/>
            <person name="Brainis I."/>
            <person name="Finkelshtein A."/>
            <person name="Roth D."/>
            <person name="Hagai E."/>
            <person name="Leshkowitz D."/>
            <person name="Brodsky L."/>
            <person name="Galatenko V."/>
            <person name="Nikolaev V."/>
            <person name="Gutnick D.L."/>
            <person name="Lancet D."/>
            <person name="Ben-Jacob E."/>
        </authorList>
    </citation>
    <scope>NUCLEOTIDE SEQUENCE [LARGE SCALE GENOMIC DNA]</scope>
    <source>
        <strain evidence="1 2">C454</strain>
    </source>
</reference>
<comment type="caution">
    <text evidence="1">The sequence shown here is derived from an EMBL/GenBank/DDBJ whole genome shotgun (WGS) entry which is preliminary data.</text>
</comment>
<dbReference type="Proteomes" id="UP000003900">
    <property type="component" value="Unassembled WGS sequence"/>
</dbReference>
<name>H3SEZ3_9BACL</name>
<evidence type="ECO:0000313" key="1">
    <source>
        <dbReference type="EMBL" id="EHQ62312.1"/>
    </source>
</evidence>
<dbReference type="AlphaFoldDB" id="H3SEZ3"/>
<gene>
    <name evidence="1" type="ORF">PDENDC454_10490</name>
</gene>
<dbReference type="STRING" id="1131935.PDENDC454_10490"/>
<proteinExistence type="predicted"/>
<dbReference type="OrthoDB" id="552713at2"/>
<dbReference type="InterPro" id="IPR016177">
    <property type="entry name" value="DNA-bd_dom_sf"/>
</dbReference>
<dbReference type="RefSeq" id="WP_006676600.1">
    <property type="nucleotide sequence ID" value="NZ_AHKH01000022.1"/>
</dbReference>
<evidence type="ECO:0008006" key="3">
    <source>
        <dbReference type="Google" id="ProtNLM"/>
    </source>
</evidence>
<organism evidence="1 2">
    <name type="scientific">Paenibacillus dendritiformis C454</name>
    <dbReference type="NCBI Taxonomy" id="1131935"/>
    <lineage>
        <taxon>Bacteria</taxon>
        <taxon>Bacillati</taxon>
        <taxon>Bacillota</taxon>
        <taxon>Bacilli</taxon>
        <taxon>Bacillales</taxon>
        <taxon>Paenibacillaceae</taxon>
        <taxon>Paenibacillus</taxon>
    </lineage>
</organism>